<dbReference type="RefSeq" id="WP_264793652.1">
    <property type="nucleotide sequence ID" value="NZ_AP026868.1"/>
</dbReference>
<dbReference type="AlphaFoldDB" id="A0A916DXB1"/>
<organism evidence="4 5">
    <name type="scientific">Aureispira anguillae</name>
    <dbReference type="NCBI Taxonomy" id="2864201"/>
    <lineage>
        <taxon>Bacteria</taxon>
        <taxon>Pseudomonadati</taxon>
        <taxon>Bacteroidota</taxon>
        <taxon>Saprospiria</taxon>
        <taxon>Saprospirales</taxon>
        <taxon>Saprospiraceae</taxon>
        <taxon>Aureispira</taxon>
    </lineage>
</organism>
<keyword evidence="2" id="KW-0175">Coiled coil</keyword>
<feature type="coiled-coil region" evidence="2">
    <location>
        <begin position="331"/>
        <end position="358"/>
    </location>
</feature>
<dbReference type="Pfam" id="PF21205">
    <property type="entry name" value="Rep3_C"/>
    <property type="match status" value="1"/>
</dbReference>
<dbReference type="InterPro" id="IPR036388">
    <property type="entry name" value="WH-like_DNA-bd_sf"/>
</dbReference>
<dbReference type="KEGG" id="aup:AsAng_0063640"/>
<evidence type="ECO:0000259" key="3">
    <source>
        <dbReference type="Pfam" id="PF01051"/>
    </source>
</evidence>
<dbReference type="GO" id="GO:0003887">
    <property type="term" value="F:DNA-directed DNA polymerase activity"/>
    <property type="evidence" value="ECO:0007669"/>
    <property type="project" value="InterPro"/>
</dbReference>
<name>A0A916DXB1_9BACT</name>
<dbReference type="GO" id="GO:0006270">
    <property type="term" value="P:DNA replication initiation"/>
    <property type="evidence" value="ECO:0007669"/>
    <property type="project" value="InterPro"/>
</dbReference>
<evidence type="ECO:0000313" key="4">
    <source>
        <dbReference type="EMBL" id="BDS15580.1"/>
    </source>
</evidence>
<sequence length="440" mass="51459">MNEQPPKALVTKSNNLVEARYHFSIWETRVFTKLVSLIQPGDEDFKKYKLQIRDLVSFFGVNDNDAYAKIKAVPDNLLKKVVTIPYTENGEERFLKTGLIAQASIPKKKEGYIELSFHPDLKPYLLQLKRTFLSYDIRNVLKISSVYSIRIYELLKQYEKIGYREFDIDTLKVILGVSDKYKLYGHFKSRIILKAQEDLKLNTDICFNFTEIKRGRKVIAILFEIRTNKNIEIAEKSKEPKTKSQLQLGIEEHLLAWGVSQTSLKSYIKNYSLDYLKERIQYILNQQELKAKRGEKIENLAAYFNFLVGKKDVVDYVEQEKKAKKTRTINAKNTAKQKKVLKDEIVQLKRDLEAKEQAFIHALFDDDLSFKTKVMEQVRTNSPLFYADRSKSNEDYFKDNPLFRAAVFTIVKQLNKKEFATIRKAFTPQIKALEQQLRAL</sequence>
<evidence type="ECO:0000256" key="1">
    <source>
        <dbReference type="ARBA" id="ARBA00038283"/>
    </source>
</evidence>
<evidence type="ECO:0000256" key="2">
    <source>
        <dbReference type="SAM" id="Coils"/>
    </source>
</evidence>
<evidence type="ECO:0000313" key="5">
    <source>
        <dbReference type="Proteomes" id="UP001060919"/>
    </source>
</evidence>
<protein>
    <submittedName>
        <fullName evidence="4">Replication initiation protein</fullName>
    </submittedName>
</protein>
<dbReference type="EMBL" id="AP026868">
    <property type="protein sequence ID" value="BDS15580.1"/>
    <property type="molecule type" value="Genomic_DNA"/>
</dbReference>
<proteinExistence type="inferred from homology"/>
<dbReference type="InterPro" id="IPR000525">
    <property type="entry name" value="Initiator_Rep_WH1"/>
</dbReference>
<dbReference type="SUPFAM" id="SSF46785">
    <property type="entry name" value="Winged helix' DNA-binding domain"/>
    <property type="match status" value="2"/>
</dbReference>
<dbReference type="Proteomes" id="UP001060919">
    <property type="component" value="Plasmid pAUEa"/>
</dbReference>
<reference evidence="4" key="1">
    <citation type="submission" date="2022-09" db="EMBL/GenBank/DDBJ databases">
        <title>Aureispira anguillicida sp. nov., isolated from Leptocephalus of Japanese eel Anguilla japonica.</title>
        <authorList>
            <person name="Yuasa K."/>
            <person name="Mekata T."/>
            <person name="Ikunari K."/>
        </authorList>
    </citation>
    <scope>NUCLEOTIDE SEQUENCE</scope>
    <source>
        <strain evidence="4">EL160426</strain>
        <plasmid evidence="4">pAUEa</plasmid>
    </source>
</reference>
<dbReference type="InterPro" id="IPR036390">
    <property type="entry name" value="WH_DNA-bd_sf"/>
</dbReference>
<keyword evidence="5" id="KW-1185">Reference proteome</keyword>
<geneLocation type="plasmid" evidence="4 5">
    <name>pAUEa</name>
</geneLocation>
<dbReference type="Pfam" id="PF01051">
    <property type="entry name" value="Rep3_N"/>
    <property type="match status" value="1"/>
</dbReference>
<comment type="similarity">
    <text evidence="1">Belongs to the initiator RepB protein family.</text>
</comment>
<dbReference type="Gene3D" id="1.10.10.10">
    <property type="entry name" value="Winged helix-like DNA-binding domain superfamily/Winged helix DNA-binding domain"/>
    <property type="match status" value="2"/>
</dbReference>
<keyword evidence="4" id="KW-0614">Plasmid</keyword>
<feature type="domain" description="Initiator Rep protein WH1" evidence="3">
    <location>
        <begin position="10"/>
        <end position="156"/>
    </location>
</feature>
<accession>A0A916DXB1</accession>
<gene>
    <name evidence="4" type="ORF">AsAng_0063640</name>
</gene>